<gene>
    <name evidence="9" type="ORF">GCM10009710_24520</name>
</gene>
<dbReference type="InterPro" id="IPR007348">
    <property type="entry name" value="CopC_dom"/>
</dbReference>
<dbReference type="RefSeq" id="WP_344201983.1">
    <property type="nucleotide sequence ID" value="NZ_BAAAME010000004.1"/>
</dbReference>
<dbReference type="Pfam" id="PF04234">
    <property type="entry name" value="CopC"/>
    <property type="match status" value="1"/>
</dbReference>
<dbReference type="InterPro" id="IPR032694">
    <property type="entry name" value="CopC/D"/>
</dbReference>
<feature type="region of interest" description="Disordered" evidence="5">
    <location>
        <begin position="177"/>
        <end position="196"/>
    </location>
</feature>
<feature type="transmembrane region" description="Helical" evidence="6">
    <location>
        <begin position="158"/>
        <end position="178"/>
    </location>
</feature>
<evidence type="ECO:0000256" key="5">
    <source>
        <dbReference type="SAM" id="MobiDB-lite"/>
    </source>
</evidence>
<organism evidence="9 10">
    <name type="scientific">Aeromicrobium alkaliterrae</name>
    <dbReference type="NCBI Taxonomy" id="302168"/>
    <lineage>
        <taxon>Bacteria</taxon>
        <taxon>Bacillati</taxon>
        <taxon>Actinomycetota</taxon>
        <taxon>Actinomycetes</taxon>
        <taxon>Propionibacteriales</taxon>
        <taxon>Nocardioidaceae</taxon>
        <taxon>Aeromicrobium</taxon>
    </lineage>
</organism>
<evidence type="ECO:0000256" key="3">
    <source>
        <dbReference type="ARBA" id="ARBA00022729"/>
    </source>
</evidence>
<evidence type="ECO:0000259" key="8">
    <source>
        <dbReference type="Pfam" id="PF04234"/>
    </source>
</evidence>
<dbReference type="EMBL" id="BAAAME010000004">
    <property type="protein sequence ID" value="GAA1743573.1"/>
    <property type="molecule type" value="Genomic_DNA"/>
</dbReference>
<dbReference type="InterPro" id="IPR014756">
    <property type="entry name" value="Ig_E-set"/>
</dbReference>
<keyword evidence="2" id="KW-0479">Metal-binding</keyword>
<evidence type="ECO:0000256" key="7">
    <source>
        <dbReference type="SAM" id="SignalP"/>
    </source>
</evidence>
<keyword evidence="6" id="KW-0812">Transmembrane</keyword>
<evidence type="ECO:0000256" key="2">
    <source>
        <dbReference type="ARBA" id="ARBA00022723"/>
    </source>
</evidence>
<proteinExistence type="predicted"/>
<keyword evidence="3 7" id="KW-0732">Signal</keyword>
<evidence type="ECO:0000313" key="9">
    <source>
        <dbReference type="EMBL" id="GAA1743573.1"/>
    </source>
</evidence>
<evidence type="ECO:0000256" key="4">
    <source>
        <dbReference type="ARBA" id="ARBA00023008"/>
    </source>
</evidence>
<comment type="caution">
    <text evidence="9">The sequence shown here is derived from an EMBL/GenBank/DDBJ whole genome shotgun (WGS) entry which is preliminary data.</text>
</comment>
<comment type="subcellular location">
    <subcellularLocation>
        <location evidence="1">Cell envelope</location>
    </subcellularLocation>
</comment>
<reference evidence="10" key="1">
    <citation type="journal article" date="2019" name="Int. J. Syst. Evol. Microbiol.">
        <title>The Global Catalogue of Microorganisms (GCM) 10K type strain sequencing project: providing services to taxonomists for standard genome sequencing and annotation.</title>
        <authorList>
            <consortium name="The Broad Institute Genomics Platform"/>
            <consortium name="The Broad Institute Genome Sequencing Center for Infectious Disease"/>
            <person name="Wu L."/>
            <person name="Ma J."/>
        </authorList>
    </citation>
    <scope>NUCLEOTIDE SEQUENCE [LARGE SCALE GENOMIC DNA]</scope>
    <source>
        <strain evidence="10">JCM 13518</strain>
    </source>
</reference>
<keyword evidence="6" id="KW-0472">Membrane</keyword>
<feature type="chain" id="PRO_5045119584" description="CopC domain-containing protein" evidence="7">
    <location>
        <begin position="27"/>
        <end position="196"/>
    </location>
</feature>
<evidence type="ECO:0000313" key="10">
    <source>
        <dbReference type="Proteomes" id="UP001501057"/>
    </source>
</evidence>
<dbReference type="PANTHER" id="PTHR34820">
    <property type="entry name" value="INNER MEMBRANE PROTEIN YEBZ"/>
    <property type="match status" value="1"/>
</dbReference>
<dbReference type="Gene3D" id="2.60.40.1220">
    <property type="match status" value="1"/>
</dbReference>
<feature type="region of interest" description="Disordered" evidence="5">
    <location>
        <begin position="119"/>
        <end position="155"/>
    </location>
</feature>
<dbReference type="Proteomes" id="UP001501057">
    <property type="component" value="Unassembled WGS sequence"/>
</dbReference>
<keyword evidence="10" id="KW-1185">Reference proteome</keyword>
<accession>A0ABP4W5A3</accession>
<keyword evidence="4" id="KW-0186">Copper</keyword>
<feature type="domain" description="CopC" evidence="8">
    <location>
        <begin position="27"/>
        <end position="119"/>
    </location>
</feature>
<dbReference type="SUPFAM" id="SSF81296">
    <property type="entry name" value="E set domains"/>
    <property type="match status" value="1"/>
</dbReference>
<protein>
    <recommendedName>
        <fullName evidence="8">CopC domain-containing protein</fullName>
    </recommendedName>
</protein>
<evidence type="ECO:0000256" key="1">
    <source>
        <dbReference type="ARBA" id="ARBA00004196"/>
    </source>
</evidence>
<dbReference type="InterPro" id="IPR014755">
    <property type="entry name" value="Cu-Rt/internalin_Ig-like"/>
</dbReference>
<keyword evidence="6" id="KW-1133">Transmembrane helix</keyword>
<feature type="signal peptide" evidence="7">
    <location>
        <begin position="1"/>
        <end position="26"/>
    </location>
</feature>
<sequence length="196" mass="19770">MRHLPRALAVAILVLGTALSPTAASAHDALLEASPADGAALGPDDPQVASFRFSNDVFPTAAFVSITDPAGADVSSGDVVVAGDTVTRDFTATTVGTYTASYRVTSSDGHPIEGGVTFTWDGPTAEPTVDPDDVPAEQRGEAAAGSPAEDDSSDSSTVALIAVAIAVLVVGTAVALSASRRRRRSEGPSGPHNDVD</sequence>
<evidence type="ECO:0000256" key="6">
    <source>
        <dbReference type="SAM" id="Phobius"/>
    </source>
</evidence>
<dbReference type="PANTHER" id="PTHR34820:SF4">
    <property type="entry name" value="INNER MEMBRANE PROTEIN YEBZ"/>
    <property type="match status" value="1"/>
</dbReference>
<name>A0ABP4W5A3_9ACTN</name>